<evidence type="ECO:0000256" key="18">
    <source>
        <dbReference type="ARBA" id="ARBA00048739"/>
    </source>
</evidence>
<comment type="catalytic activity">
    <reaction evidence="9">
        <text>prostaglandin E1 + NAD(+) = 15-oxoprostaglandin E1 + NADH + H(+)</text>
        <dbReference type="Rhea" id="RHEA:16477"/>
        <dbReference type="ChEBI" id="CHEBI:15378"/>
        <dbReference type="ChEBI" id="CHEBI:57397"/>
        <dbReference type="ChEBI" id="CHEBI:57401"/>
        <dbReference type="ChEBI" id="CHEBI:57540"/>
        <dbReference type="ChEBI" id="CHEBI:57945"/>
    </reaction>
    <physiologicalReaction direction="left-to-right" evidence="9">
        <dbReference type="Rhea" id="RHEA:16478"/>
    </physiologicalReaction>
</comment>
<comment type="catalytic activity">
    <reaction evidence="12">
        <text>15-oxo-(5S,6R)-dihydroxy-(7E,9E,11Z)-eicosatrienoate + NADH + H(+) = (5S,6R,15S)-trihydroxy-(7E,9E,11Z)-eicosatrienoate + NAD(+)</text>
        <dbReference type="Rhea" id="RHEA:41596"/>
        <dbReference type="ChEBI" id="CHEBI:15378"/>
        <dbReference type="ChEBI" id="CHEBI:57540"/>
        <dbReference type="ChEBI" id="CHEBI:57945"/>
        <dbReference type="ChEBI" id="CHEBI:78325"/>
        <dbReference type="ChEBI" id="CHEBI:78329"/>
    </reaction>
    <physiologicalReaction direction="left-to-right" evidence="12">
        <dbReference type="Rhea" id="RHEA:41597"/>
    </physiologicalReaction>
</comment>
<evidence type="ECO:0000256" key="8">
    <source>
        <dbReference type="ARBA" id="ARBA00045705"/>
    </source>
</evidence>
<dbReference type="InterPro" id="IPR002347">
    <property type="entry name" value="SDR_fam"/>
</dbReference>
<comment type="catalytic activity">
    <reaction evidence="11">
        <text>14-hydroxy-(4Z,7Z,10Z,12E,16Z,19Z)-docosahexaenoate + NAD(+) = 14-oxo-(4Z,7Z,10Z,12E,16Z,19Z)-docosahexaenoate + NADH + H(+)</text>
        <dbReference type="Rhea" id="RHEA:48952"/>
        <dbReference type="ChEBI" id="CHEBI:15378"/>
        <dbReference type="ChEBI" id="CHEBI:57540"/>
        <dbReference type="ChEBI" id="CHEBI:57945"/>
        <dbReference type="ChEBI" id="CHEBI:90866"/>
        <dbReference type="ChEBI" id="CHEBI:90867"/>
    </reaction>
    <physiologicalReaction direction="left-to-right" evidence="11">
        <dbReference type="Rhea" id="RHEA:48953"/>
    </physiologicalReaction>
</comment>
<comment type="catalytic activity">
    <reaction evidence="10">
        <text>resolvin D1 + NAD(+) = 8-oxoresolvin D1 + NADH + H(+)</text>
        <dbReference type="Rhea" id="RHEA:50124"/>
        <dbReference type="ChEBI" id="CHEBI:15378"/>
        <dbReference type="ChEBI" id="CHEBI:57540"/>
        <dbReference type="ChEBI" id="CHEBI:57945"/>
        <dbReference type="ChEBI" id="CHEBI:132079"/>
        <dbReference type="ChEBI" id="CHEBI:132080"/>
    </reaction>
    <physiologicalReaction direction="left-to-right" evidence="10">
        <dbReference type="Rhea" id="RHEA:50125"/>
    </physiologicalReaction>
</comment>
<dbReference type="PANTHER" id="PTHR44229">
    <property type="entry name" value="15-HYDROXYPROSTAGLANDIN DEHYDROGENASE [NAD(+)]"/>
    <property type="match status" value="1"/>
</dbReference>
<accession>A0ABN8N7E1</accession>
<evidence type="ECO:0000313" key="24">
    <source>
        <dbReference type="Proteomes" id="UP001159405"/>
    </source>
</evidence>
<dbReference type="EC" id="1.1.1.141" evidence="3"/>
<feature type="non-terminal residue" evidence="23">
    <location>
        <position position="293"/>
    </location>
</feature>
<evidence type="ECO:0000313" key="23">
    <source>
        <dbReference type="EMBL" id="CAH3044848.1"/>
    </source>
</evidence>
<comment type="similarity">
    <text evidence="1 22">Belongs to the short-chain dehydrogenases/reductases (SDR) family.</text>
</comment>
<comment type="catalytic activity">
    <reaction evidence="21">
        <text>resolvin E1 + NAD(+) = 18-oxo-resolvin E1 + NADH + H(+)</text>
        <dbReference type="Rhea" id="RHEA:49244"/>
        <dbReference type="ChEBI" id="CHEBI:15378"/>
        <dbReference type="ChEBI" id="CHEBI:57540"/>
        <dbReference type="ChEBI" id="CHEBI:57945"/>
        <dbReference type="ChEBI" id="CHEBI:91000"/>
        <dbReference type="ChEBI" id="CHEBI:91001"/>
    </reaction>
    <physiologicalReaction direction="left-to-right" evidence="21">
        <dbReference type="Rhea" id="RHEA:49245"/>
    </physiologicalReaction>
</comment>
<evidence type="ECO:0000256" key="4">
    <source>
        <dbReference type="ARBA" id="ARBA00039060"/>
    </source>
</evidence>
<comment type="catalytic activity">
    <reaction evidence="16">
        <text>lipoxin A4 + NAD(+) = 15-oxo-(5S,6R)-dihydroxy-(7E,9E,11Z,13E)-eicosatetraenoate + NADH + H(+)</text>
        <dbReference type="Rhea" id="RHEA:41572"/>
        <dbReference type="ChEBI" id="CHEBI:15378"/>
        <dbReference type="ChEBI" id="CHEBI:57540"/>
        <dbReference type="ChEBI" id="CHEBI:57945"/>
        <dbReference type="ChEBI" id="CHEBI:67026"/>
        <dbReference type="ChEBI" id="CHEBI:78311"/>
    </reaction>
    <physiologicalReaction direction="left-to-right" evidence="16">
        <dbReference type="Rhea" id="RHEA:41573"/>
    </physiologicalReaction>
</comment>
<proteinExistence type="inferred from homology"/>
<evidence type="ECO:0000256" key="7">
    <source>
        <dbReference type="ARBA" id="ARBA00042026"/>
    </source>
</evidence>
<evidence type="ECO:0000256" key="3">
    <source>
        <dbReference type="ARBA" id="ARBA00038968"/>
    </source>
</evidence>
<dbReference type="SUPFAM" id="SSF51735">
    <property type="entry name" value="NAD(P)-binding Rossmann-fold domains"/>
    <property type="match status" value="1"/>
</dbReference>
<comment type="catalytic activity">
    <reaction evidence="19">
        <text>resolvin D2 + NAD(+) = 16-oxoresolvin D2 + NADH + H(+)</text>
        <dbReference type="Rhea" id="RHEA:53588"/>
        <dbReference type="ChEBI" id="CHEBI:15378"/>
        <dbReference type="ChEBI" id="CHEBI:57540"/>
        <dbReference type="ChEBI" id="CHEBI:57945"/>
        <dbReference type="ChEBI" id="CHEBI:133367"/>
        <dbReference type="ChEBI" id="CHEBI:137498"/>
    </reaction>
    <physiologicalReaction direction="left-to-right" evidence="19">
        <dbReference type="Rhea" id="RHEA:53589"/>
    </physiologicalReaction>
</comment>
<keyword evidence="2" id="KW-0560">Oxidoreductase</keyword>
<evidence type="ECO:0000256" key="21">
    <source>
        <dbReference type="ARBA" id="ARBA00049188"/>
    </source>
</evidence>
<evidence type="ECO:0000256" key="11">
    <source>
        <dbReference type="ARBA" id="ARBA00048008"/>
    </source>
</evidence>
<dbReference type="PANTHER" id="PTHR44229:SF4">
    <property type="entry name" value="15-HYDROXYPROSTAGLANDIN DEHYDROGENASE [NAD(+)]"/>
    <property type="match status" value="1"/>
</dbReference>
<evidence type="ECO:0000256" key="22">
    <source>
        <dbReference type="RuleBase" id="RU000363"/>
    </source>
</evidence>
<dbReference type="InterPro" id="IPR020904">
    <property type="entry name" value="Sc_DH/Rdtase_CS"/>
</dbReference>
<dbReference type="InterPro" id="IPR036291">
    <property type="entry name" value="NAD(P)-bd_dom_sf"/>
</dbReference>
<dbReference type="EC" id="1.1.1.232" evidence="4"/>
<protein>
    <recommendedName>
        <fullName evidence="5">15-hydroxyprostaglandin dehydrogenase [NAD(+)]</fullName>
        <ecNumber evidence="3">1.1.1.141</ecNumber>
        <ecNumber evidence="4">1.1.1.232</ecNumber>
    </recommendedName>
    <alternativeName>
        <fullName evidence="7">Eicosanoid/docosanoid dehydrogenase [NAD(+)]</fullName>
    </alternativeName>
    <alternativeName>
        <fullName evidence="6">Prostaglandin dehydrogenase 1</fullName>
    </alternativeName>
</protein>
<comment type="catalytic activity">
    <reaction evidence="15">
        <text>resolvin D2 + NAD(+) = 7-oxoresolvin D2 + NADH + H(+)</text>
        <dbReference type="Rhea" id="RHEA:53584"/>
        <dbReference type="ChEBI" id="CHEBI:15378"/>
        <dbReference type="ChEBI" id="CHEBI:57540"/>
        <dbReference type="ChEBI" id="CHEBI:57945"/>
        <dbReference type="ChEBI" id="CHEBI:133367"/>
        <dbReference type="ChEBI" id="CHEBI:137497"/>
    </reaction>
    <physiologicalReaction direction="left-to-right" evidence="15">
        <dbReference type="Rhea" id="RHEA:53585"/>
    </physiologicalReaction>
</comment>
<feature type="non-terminal residue" evidence="23">
    <location>
        <position position="1"/>
    </location>
</feature>
<sequence length="293" mass="31252">SFSEVWRSVYVEDYTVMKISGCVALVTGGASGIGRGLCDVLLQRNAKVAIVDLNEERGKEVERIFSESYGTGCARFIRCDVSIEDELKEAFSRILSLWGRLDIVCNNAAVLDEDDWSKTLNTNLGGAIHGTLLGLEHMKSGSVIINTSSTAGLSAWKLAPVYCATKHGIVAFTRSISDAMSSDSNINMKLLMVALILCLAFVGDGMTAGTTTSYATPTSGSHAVNPTTCNLCLGSGNVELCEGENLQIQMPCSNDTFPNIGTTHCYTAAGTFKFSSVPEVNYTGFARGCINCT</sequence>
<evidence type="ECO:0000256" key="2">
    <source>
        <dbReference type="ARBA" id="ARBA00023002"/>
    </source>
</evidence>
<evidence type="ECO:0000256" key="12">
    <source>
        <dbReference type="ARBA" id="ARBA00048140"/>
    </source>
</evidence>
<comment type="catalytic activity">
    <reaction evidence="20">
        <text>(15S)-hydroxy-(5Z,8Z,11Z,13E)-eicosatetraenoate + NAD(+) = 15-oxo-(5Z,8Z,11Z,13E)-eicosatetraenoate + NADH + H(+)</text>
        <dbReference type="Rhea" id="RHEA:23260"/>
        <dbReference type="ChEBI" id="CHEBI:15378"/>
        <dbReference type="ChEBI" id="CHEBI:57409"/>
        <dbReference type="ChEBI" id="CHEBI:57410"/>
        <dbReference type="ChEBI" id="CHEBI:57540"/>
        <dbReference type="ChEBI" id="CHEBI:57945"/>
        <dbReference type="EC" id="1.1.1.232"/>
    </reaction>
    <physiologicalReaction direction="left-to-right" evidence="20">
        <dbReference type="Rhea" id="RHEA:23261"/>
    </physiologicalReaction>
</comment>
<dbReference type="Pfam" id="PF00106">
    <property type="entry name" value="adh_short"/>
    <property type="match status" value="1"/>
</dbReference>
<dbReference type="Gene3D" id="3.40.50.720">
    <property type="entry name" value="NAD(P)-binding Rossmann-like Domain"/>
    <property type="match status" value="1"/>
</dbReference>
<evidence type="ECO:0000256" key="20">
    <source>
        <dbReference type="ARBA" id="ARBA00049151"/>
    </source>
</evidence>
<comment type="catalytic activity">
    <reaction evidence="14">
        <text>resolvin D1 + NAD(+) = 17-oxoresolvin D1 + NADH + H(+)</text>
        <dbReference type="Rhea" id="RHEA:50128"/>
        <dbReference type="ChEBI" id="CHEBI:15378"/>
        <dbReference type="ChEBI" id="CHEBI:57540"/>
        <dbReference type="ChEBI" id="CHEBI:57945"/>
        <dbReference type="ChEBI" id="CHEBI:132079"/>
        <dbReference type="ChEBI" id="CHEBI:132081"/>
    </reaction>
    <physiologicalReaction direction="left-to-right" evidence="14">
        <dbReference type="Rhea" id="RHEA:50129"/>
    </physiologicalReaction>
</comment>
<evidence type="ECO:0000256" key="1">
    <source>
        <dbReference type="ARBA" id="ARBA00006484"/>
    </source>
</evidence>
<name>A0ABN8N7E1_9CNID</name>
<organism evidence="23 24">
    <name type="scientific">Porites lobata</name>
    <dbReference type="NCBI Taxonomy" id="104759"/>
    <lineage>
        <taxon>Eukaryota</taxon>
        <taxon>Metazoa</taxon>
        <taxon>Cnidaria</taxon>
        <taxon>Anthozoa</taxon>
        <taxon>Hexacorallia</taxon>
        <taxon>Scleractinia</taxon>
        <taxon>Fungiina</taxon>
        <taxon>Poritidae</taxon>
        <taxon>Porites</taxon>
    </lineage>
</organism>
<evidence type="ECO:0000256" key="10">
    <source>
        <dbReference type="ARBA" id="ARBA00047672"/>
    </source>
</evidence>
<evidence type="ECO:0000256" key="5">
    <source>
        <dbReference type="ARBA" id="ARBA00040276"/>
    </source>
</evidence>
<gene>
    <name evidence="23" type="ORF">PLOB_00004503</name>
</gene>
<evidence type="ECO:0000256" key="15">
    <source>
        <dbReference type="ARBA" id="ARBA00048393"/>
    </source>
</evidence>
<evidence type="ECO:0000256" key="14">
    <source>
        <dbReference type="ARBA" id="ARBA00048170"/>
    </source>
</evidence>
<dbReference type="PRINTS" id="PR00081">
    <property type="entry name" value="GDHRDH"/>
</dbReference>
<evidence type="ECO:0000256" key="6">
    <source>
        <dbReference type="ARBA" id="ARBA00041812"/>
    </source>
</evidence>
<dbReference type="EMBL" id="CALNXK010000012">
    <property type="protein sequence ID" value="CAH3044848.1"/>
    <property type="molecule type" value="Genomic_DNA"/>
</dbReference>
<comment type="catalytic activity">
    <reaction evidence="18">
        <text>prostaglandin E2 + NAD(+) = 15-oxoprostaglandin E2 + NADH + H(+)</text>
        <dbReference type="Rhea" id="RHEA:11876"/>
        <dbReference type="ChEBI" id="CHEBI:15378"/>
        <dbReference type="ChEBI" id="CHEBI:57400"/>
        <dbReference type="ChEBI" id="CHEBI:57540"/>
        <dbReference type="ChEBI" id="CHEBI:57945"/>
        <dbReference type="ChEBI" id="CHEBI:606564"/>
        <dbReference type="EC" id="1.1.1.141"/>
    </reaction>
    <physiologicalReaction direction="left-to-right" evidence="18">
        <dbReference type="Rhea" id="RHEA:11877"/>
    </physiologicalReaction>
</comment>
<reference evidence="23 24" key="1">
    <citation type="submission" date="2022-05" db="EMBL/GenBank/DDBJ databases">
        <authorList>
            <consortium name="Genoscope - CEA"/>
            <person name="William W."/>
        </authorList>
    </citation>
    <scope>NUCLEOTIDE SEQUENCE [LARGE SCALE GENOMIC DNA]</scope>
</reference>
<dbReference type="PRINTS" id="PR00080">
    <property type="entry name" value="SDRFAMILY"/>
</dbReference>
<evidence type="ECO:0000256" key="17">
    <source>
        <dbReference type="ARBA" id="ARBA00048611"/>
    </source>
</evidence>
<evidence type="ECO:0000256" key="9">
    <source>
        <dbReference type="ARBA" id="ARBA00047325"/>
    </source>
</evidence>
<comment type="function">
    <text evidence="8">Catalyzes the NAD-dependent dehydrogenation (oxidation) of a broad array of hydroxylated polyunsaturated fatty acids (mainly eicosanoids and docosanoids, including prostaglandins, lipoxins and resolvins), yielding their corresponding keto (oxo) metabolites. Decreases the levels of the pro-proliferative prostaglandins such as prostaglandin E2 (whose activity is increased in cancer because of an increase in the expression of cyclooxygenase 2) and generates oxo-fatty acid products that can profoundly influence cell function by abrogating pro-inflammatory cytokine expression. Converts resolvins E1, D1 and D2 to their oxo products, which represents a mode of resolvin inactivation. Resolvin E1 plays important roles during the resolution phase of acute inflammation, while resolvins D1 and D2 have a unique role in obesity-induced adipose inflammation.</text>
</comment>
<evidence type="ECO:0000256" key="13">
    <source>
        <dbReference type="ARBA" id="ARBA00048144"/>
    </source>
</evidence>
<keyword evidence="24" id="KW-1185">Reference proteome</keyword>
<comment type="catalytic activity">
    <reaction evidence="17">
        <text>prostaglandin A1 + NAD(+) = 15-oxo-prostaglandin A1 + NADH + H(+)</text>
        <dbReference type="Rhea" id="RHEA:41263"/>
        <dbReference type="ChEBI" id="CHEBI:15378"/>
        <dbReference type="ChEBI" id="CHEBI:57398"/>
        <dbReference type="ChEBI" id="CHEBI:57540"/>
        <dbReference type="ChEBI" id="CHEBI:57945"/>
        <dbReference type="ChEBI" id="CHEBI:85072"/>
    </reaction>
    <physiologicalReaction direction="left-to-right" evidence="17">
        <dbReference type="Rhea" id="RHEA:41264"/>
    </physiologicalReaction>
</comment>
<evidence type="ECO:0000256" key="19">
    <source>
        <dbReference type="ARBA" id="ARBA00048921"/>
    </source>
</evidence>
<dbReference type="PROSITE" id="PS00061">
    <property type="entry name" value="ADH_SHORT"/>
    <property type="match status" value="1"/>
</dbReference>
<evidence type="ECO:0000256" key="16">
    <source>
        <dbReference type="ARBA" id="ARBA00048535"/>
    </source>
</evidence>
<comment type="caution">
    <text evidence="23">The sequence shown here is derived from an EMBL/GenBank/DDBJ whole genome shotgun (WGS) entry which is preliminary data.</text>
</comment>
<comment type="catalytic activity">
    <reaction evidence="13">
        <text>(11R)-hydroxy-(5Z,8Z,12E,14Z)-eicosatetraenoate + NAD(+) = 11-oxo-(5Z,8Z,12E,14Z)-eicosatetraenoate + NADH + H(+)</text>
        <dbReference type="Rhea" id="RHEA:48640"/>
        <dbReference type="ChEBI" id="CHEBI:15378"/>
        <dbReference type="ChEBI" id="CHEBI:57540"/>
        <dbReference type="ChEBI" id="CHEBI:57945"/>
        <dbReference type="ChEBI" id="CHEBI:78836"/>
        <dbReference type="ChEBI" id="CHEBI:90697"/>
    </reaction>
    <physiologicalReaction direction="left-to-right" evidence="13">
        <dbReference type="Rhea" id="RHEA:48641"/>
    </physiologicalReaction>
</comment>
<dbReference type="Proteomes" id="UP001159405">
    <property type="component" value="Unassembled WGS sequence"/>
</dbReference>